<evidence type="ECO:0000256" key="1">
    <source>
        <dbReference type="ARBA" id="ARBA00022448"/>
    </source>
</evidence>
<dbReference type="PANTHER" id="PTHR45720">
    <property type="entry name" value="CHLORIDE CHANNEL PROTEIN 2"/>
    <property type="match status" value="1"/>
</dbReference>
<evidence type="ECO:0000313" key="6">
    <source>
        <dbReference type="Proteomes" id="UP000230423"/>
    </source>
</evidence>
<dbReference type="GO" id="GO:0005886">
    <property type="term" value="C:plasma membrane"/>
    <property type="evidence" value="ECO:0007669"/>
    <property type="project" value="TreeGrafter"/>
</dbReference>
<evidence type="ECO:0000256" key="3">
    <source>
        <dbReference type="ARBA" id="ARBA00023214"/>
    </source>
</evidence>
<dbReference type="InterPro" id="IPR046342">
    <property type="entry name" value="CBS_dom_sf"/>
</dbReference>
<organism evidence="5 6">
    <name type="scientific">Teladorsagia circumcincta</name>
    <name type="common">Brown stomach worm</name>
    <name type="synonym">Ostertagia circumcincta</name>
    <dbReference type="NCBI Taxonomy" id="45464"/>
    <lineage>
        <taxon>Eukaryota</taxon>
        <taxon>Metazoa</taxon>
        <taxon>Ecdysozoa</taxon>
        <taxon>Nematoda</taxon>
        <taxon>Chromadorea</taxon>
        <taxon>Rhabditida</taxon>
        <taxon>Rhabditina</taxon>
        <taxon>Rhabditomorpha</taxon>
        <taxon>Strongyloidea</taxon>
        <taxon>Trichostrongylidae</taxon>
        <taxon>Teladorsagia</taxon>
    </lineage>
</organism>
<feature type="region of interest" description="Disordered" evidence="4">
    <location>
        <begin position="45"/>
        <end position="77"/>
    </location>
</feature>
<feature type="non-terminal residue" evidence="5">
    <location>
        <position position="1"/>
    </location>
</feature>
<dbReference type="FunFam" id="3.10.580.10:FF:000044">
    <property type="entry name" value="Chloride channel protein"/>
    <property type="match status" value="1"/>
</dbReference>
<dbReference type="SUPFAM" id="SSF54631">
    <property type="entry name" value="CBS-domain pair"/>
    <property type="match status" value="1"/>
</dbReference>
<reference evidence="5 6" key="1">
    <citation type="submission" date="2015-09" db="EMBL/GenBank/DDBJ databases">
        <title>Draft genome of the parasitic nematode Teladorsagia circumcincta isolate WARC Sus (inbred).</title>
        <authorList>
            <person name="Mitreva M."/>
        </authorList>
    </citation>
    <scope>NUCLEOTIDE SEQUENCE [LARGE SCALE GENOMIC DNA]</scope>
    <source>
        <strain evidence="5 6">S</strain>
    </source>
</reference>
<dbReference type="OrthoDB" id="4564at2759"/>
<dbReference type="InterPro" id="IPR050970">
    <property type="entry name" value="Cl_channel_volt-gated"/>
</dbReference>
<feature type="region of interest" description="Disordered" evidence="4">
    <location>
        <begin position="228"/>
        <end position="247"/>
    </location>
</feature>
<dbReference type="PANTHER" id="PTHR45720:SF15">
    <property type="entry name" value="CHLORIDE CHANNEL PROTEIN"/>
    <property type="match status" value="1"/>
</dbReference>
<dbReference type="GO" id="GO:0005247">
    <property type="term" value="F:voltage-gated chloride channel activity"/>
    <property type="evidence" value="ECO:0007669"/>
    <property type="project" value="TreeGrafter"/>
</dbReference>
<dbReference type="Proteomes" id="UP000230423">
    <property type="component" value="Unassembled WGS sequence"/>
</dbReference>
<gene>
    <name evidence="5" type="ORF">TELCIR_05852</name>
</gene>
<name>A0A2G9UPP9_TELCI</name>
<dbReference type="EMBL" id="KZ345731">
    <property type="protein sequence ID" value="PIO72228.1"/>
    <property type="molecule type" value="Genomic_DNA"/>
</dbReference>
<proteinExistence type="predicted"/>
<feature type="compositionally biased region" description="Polar residues" evidence="4">
    <location>
        <begin position="232"/>
        <end position="247"/>
    </location>
</feature>
<keyword evidence="1" id="KW-0813">Transport</keyword>
<accession>A0A2G9UPP9</accession>
<feature type="compositionally biased region" description="Basic and acidic residues" evidence="4">
    <location>
        <begin position="58"/>
        <end position="72"/>
    </location>
</feature>
<keyword evidence="2" id="KW-0406">Ion transport</keyword>
<keyword evidence="6" id="KW-1185">Reference proteome</keyword>
<evidence type="ECO:0000313" key="5">
    <source>
        <dbReference type="EMBL" id="PIO72228.1"/>
    </source>
</evidence>
<evidence type="ECO:0000256" key="4">
    <source>
        <dbReference type="SAM" id="MobiDB-lite"/>
    </source>
</evidence>
<protein>
    <recommendedName>
        <fullName evidence="7">CBS domain protein</fullName>
    </recommendedName>
</protein>
<sequence>NKILLGSVAKRYLTMLLRRHVLVTQQDSRASVRMTPSEIFNTIRRTSMRLSKRSPSRRSKDAREPDSSRSESEPLEVVTDRTYSGNTLLSISPLHAPNTVPLQAVFTRPSSNELLKDRDPEALLDRTIDLDEIAIDAAPFQLVLGSSLYKVHTLFSLLGLSHAYVTDCGRLVGVVGLKELRDALANIYVRGAVVPERKLTSAAINARRESTGTLSSATVTNGSVVKAEQPKFGNNLTVPESESTDNS</sequence>
<feature type="compositionally biased region" description="Basic residues" evidence="4">
    <location>
        <begin position="46"/>
        <end position="57"/>
    </location>
</feature>
<dbReference type="AlphaFoldDB" id="A0A2G9UPP9"/>
<evidence type="ECO:0008006" key="7">
    <source>
        <dbReference type="Google" id="ProtNLM"/>
    </source>
</evidence>
<dbReference type="Gene3D" id="3.10.580.10">
    <property type="entry name" value="CBS-domain"/>
    <property type="match status" value="1"/>
</dbReference>
<keyword evidence="3" id="KW-0868">Chloride</keyword>
<evidence type="ECO:0000256" key="2">
    <source>
        <dbReference type="ARBA" id="ARBA00023065"/>
    </source>
</evidence>